<dbReference type="InterPro" id="IPR001509">
    <property type="entry name" value="Epimerase_deHydtase"/>
</dbReference>
<name>A0A951PCR8_9CYAN</name>
<sequence length="274" mass="29954">MNVTILGCGYVGSAVAQRWQQQGLSVTVTTTRPERLPALSDVANRAVVVQGNDAAALRDLLQDQQVLLLSIGARNRSAYAETYLDTAKTLVQVLPDCLQQIIYTSSYAVYGDHQANWVTEASPIFPANENGEILAETERLLLSAADRRTDRLKVCVLRLGGIYGAGRELVKIFGGIAGTTRPGDGSEASNWVHLDDIVGAIEFARAKQLGGIYNLVQNQPVTTGELFEQIFTTHRLPPVSWDSSQSSVRPYNARVSNQKLRDAGYEFLHPVIEP</sequence>
<dbReference type="InterPro" id="IPR036291">
    <property type="entry name" value="NAD(P)-bd_dom_sf"/>
</dbReference>
<dbReference type="GO" id="GO:0004029">
    <property type="term" value="F:aldehyde dehydrogenase (NAD+) activity"/>
    <property type="evidence" value="ECO:0007669"/>
    <property type="project" value="TreeGrafter"/>
</dbReference>
<dbReference type="AlphaFoldDB" id="A0A951PCR8"/>
<feature type="domain" description="NAD-dependent epimerase/dehydratase" evidence="1">
    <location>
        <begin position="5"/>
        <end position="214"/>
    </location>
</feature>
<dbReference type="SUPFAM" id="SSF51735">
    <property type="entry name" value="NAD(P)-binding Rossmann-fold domains"/>
    <property type="match status" value="1"/>
</dbReference>
<organism evidence="2 3">
    <name type="scientific">Pegethrix bostrychoides GSE-TBD4-15B</name>
    <dbReference type="NCBI Taxonomy" id="2839662"/>
    <lineage>
        <taxon>Bacteria</taxon>
        <taxon>Bacillati</taxon>
        <taxon>Cyanobacteriota</taxon>
        <taxon>Cyanophyceae</taxon>
        <taxon>Oculatellales</taxon>
        <taxon>Oculatellaceae</taxon>
        <taxon>Pegethrix</taxon>
    </lineage>
</organism>
<evidence type="ECO:0000313" key="2">
    <source>
        <dbReference type="EMBL" id="MBW4466962.1"/>
    </source>
</evidence>
<reference evidence="2" key="1">
    <citation type="submission" date="2021-05" db="EMBL/GenBank/DDBJ databases">
        <authorList>
            <person name="Pietrasiak N."/>
            <person name="Ward R."/>
            <person name="Stajich J.E."/>
            <person name="Kurbessoian T."/>
        </authorList>
    </citation>
    <scope>NUCLEOTIDE SEQUENCE</scope>
    <source>
        <strain evidence="2">GSE-TBD4-15B</strain>
    </source>
</reference>
<dbReference type="InterPro" id="IPR051783">
    <property type="entry name" value="NAD(P)-dependent_oxidoreduct"/>
</dbReference>
<dbReference type="CDD" id="cd05266">
    <property type="entry name" value="SDR_a4"/>
    <property type="match status" value="1"/>
</dbReference>
<dbReference type="Gene3D" id="3.40.50.720">
    <property type="entry name" value="NAD(P)-binding Rossmann-like Domain"/>
    <property type="match status" value="1"/>
</dbReference>
<reference evidence="2" key="2">
    <citation type="journal article" date="2022" name="Microbiol. Resour. Announc.">
        <title>Metagenome Sequencing to Explore Phylogenomics of Terrestrial Cyanobacteria.</title>
        <authorList>
            <person name="Ward R.D."/>
            <person name="Stajich J.E."/>
            <person name="Johansen J.R."/>
            <person name="Huntemann M."/>
            <person name="Clum A."/>
            <person name="Foster B."/>
            <person name="Foster B."/>
            <person name="Roux S."/>
            <person name="Palaniappan K."/>
            <person name="Varghese N."/>
            <person name="Mukherjee S."/>
            <person name="Reddy T.B.K."/>
            <person name="Daum C."/>
            <person name="Copeland A."/>
            <person name="Chen I.A."/>
            <person name="Ivanova N.N."/>
            <person name="Kyrpides N.C."/>
            <person name="Shapiro N."/>
            <person name="Eloe-Fadrosh E.A."/>
            <person name="Pietrasiak N."/>
        </authorList>
    </citation>
    <scope>NUCLEOTIDE SEQUENCE</scope>
    <source>
        <strain evidence="2">GSE-TBD4-15B</strain>
    </source>
</reference>
<comment type="caution">
    <text evidence="2">The sequence shown here is derived from an EMBL/GenBank/DDBJ whole genome shotgun (WGS) entry which is preliminary data.</text>
</comment>
<dbReference type="GO" id="GO:0005737">
    <property type="term" value="C:cytoplasm"/>
    <property type="evidence" value="ECO:0007669"/>
    <property type="project" value="TreeGrafter"/>
</dbReference>
<protein>
    <submittedName>
        <fullName evidence="2">SDR family oxidoreductase</fullName>
    </submittedName>
</protein>
<dbReference type="EMBL" id="JAHHHV010000072">
    <property type="protein sequence ID" value="MBW4466962.1"/>
    <property type="molecule type" value="Genomic_DNA"/>
</dbReference>
<evidence type="ECO:0000259" key="1">
    <source>
        <dbReference type="Pfam" id="PF01370"/>
    </source>
</evidence>
<dbReference type="PANTHER" id="PTHR48079">
    <property type="entry name" value="PROTEIN YEEZ"/>
    <property type="match status" value="1"/>
</dbReference>
<gene>
    <name evidence="2" type="ORF">KME07_16180</name>
</gene>
<accession>A0A951PCR8</accession>
<dbReference type="PANTHER" id="PTHR48079:SF6">
    <property type="entry name" value="NAD(P)-BINDING DOMAIN-CONTAINING PROTEIN-RELATED"/>
    <property type="match status" value="1"/>
</dbReference>
<evidence type="ECO:0000313" key="3">
    <source>
        <dbReference type="Proteomes" id="UP000707356"/>
    </source>
</evidence>
<dbReference type="Pfam" id="PF01370">
    <property type="entry name" value="Epimerase"/>
    <property type="match status" value="1"/>
</dbReference>
<dbReference type="Proteomes" id="UP000707356">
    <property type="component" value="Unassembled WGS sequence"/>
</dbReference>
<proteinExistence type="predicted"/>